<dbReference type="CDD" id="cd08473">
    <property type="entry name" value="PBP2_CrgA_like_4"/>
    <property type="match status" value="1"/>
</dbReference>
<evidence type="ECO:0000259" key="5">
    <source>
        <dbReference type="PROSITE" id="PS50931"/>
    </source>
</evidence>
<keyword evidence="3" id="KW-0238">DNA-binding</keyword>
<name>A0A6S7BNT9_9BURK</name>
<dbReference type="PANTHER" id="PTHR30537:SF31">
    <property type="entry name" value="TRANSCRIPTIONAL REGULATOR, LYSR FAMILY"/>
    <property type="match status" value="1"/>
</dbReference>
<protein>
    <submittedName>
        <fullName evidence="6">HTH-type transcriptional regulator DmlR</fullName>
    </submittedName>
</protein>
<feature type="domain" description="HTH lysR-type" evidence="5">
    <location>
        <begin position="1"/>
        <end position="59"/>
    </location>
</feature>
<dbReference type="AlphaFoldDB" id="A0A6S7BNT9"/>
<dbReference type="FunFam" id="1.10.10.10:FF:000001">
    <property type="entry name" value="LysR family transcriptional regulator"/>
    <property type="match status" value="1"/>
</dbReference>
<dbReference type="PROSITE" id="PS50931">
    <property type="entry name" value="HTH_LYSR"/>
    <property type="match status" value="1"/>
</dbReference>
<dbReference type="GO" id="GO:0003700">
    <property type="term" value="F:DNA-binding transcription factor activity"/>
    <property type="evidence" value="ECO:0007669"/>
    <property type="project" value="InterPro"/>
</dbReference>
<evidence type="ECO:0000256" key="3">
    <source>
        <dbReference type="ARBA" id="ARBA00023125"/>
    </source>
</evidence>
<dbReference type="InterPro" id="IPR036390">
    <property type="entry name" value="WH_DNA-bd_sf"/>
</dbReference>
<accession>A0A6S7BNT9</accession>
<organism evidence="6 7">
    <name type="scientific">Pararobbsia alpina</name>
    <dbReference type="NCBI Taxonomy" id="621374"/>
    <lineage>
        <taxon>Bacteria</taxon>
        <taxon>Pseudomonadati</taxon>
        <taxon>Pseudomonadota</taxon>
        <taxon>Betaproteobacteria</taxon>
        <taxon>Burkholderiales</taxon>
        <taxon>Burkholderiaceae</taxon>
        <taxon>Pararobbsia</taxon>
    </lineage>
</organism>
<dbReference type="GO" id="GO:0043565">
    <property type="term" value="F:sequence-specific DNA binding"/>
    <property type="evidence" value="ECO:0007669"/>
    <property type="project" value="TreeGrafter"/>
</dbReference>
<evidence type="ECO:0000313" key="7">
    <source>
        <dbReference type="Proteomes" id="UP000494115"/>
    </source>
</evidence>
<evidence type="ECO:0000256" key="4">
    <source>
        <dbReference type="ARBA" id="ARBA00023163"/>
    </source>
</evidence>
<dbReference type="RefSeq" id="WP_175108361.1">
    <property type="nucleotide sequence ID" value="NZ_CADIKM010000091.1"/>
</dbReference>
<dbReference type="PANTHER" id="PTHR30537">
    <property type="entry name" value="HTH-TYPE TRANSCRIPTIONAL REGULATOR"/>
    <property type="match status" value="1"/>
</dbReference>
<keyword evidence="2" id="KW-0805">Transcription regulation</keyword>
<dbReference type="Pfam" id="PF03466">
    <property type="entry name" value="LysR_substrate"/>
    <property type="match status" value="1"/>
</dbReference>
<proteinExistence type="inferred from homology"/>
<dbReference type="Proteomes" id="UP000494115">
    <property type="component" value="Unassembled WGS sequence"/>
</dbReference>
<evidence type="ECO:0000256" key="2">
    <source>
        <dbReference type="ARBA" id="ARBA00023015"/>
    </source>
</evidence>
<dbReference type="InterPro" id="IPR005119">
    <property type="entry name" value="LysR_subst-bd"/>
</dbReference>
<reference evidence="6 7" key="1">
    <citation type="submission" date="2020-04" db="EMBL/GenBank/DDBJ databases">
        <authorList>
            <person name="De Canck E."/>
        </authorList>
    </citation>
    <scope>NUCLEOTIDE SEQUENCE [LARGE SCALE GENOMIC DNA]</scope>
    <source>
        <strain evidence="6 7">LMG 28138</strain>
    </source>
</reference>
<dbReference type="InterPro" id="IPR000847">
    <property type="entry name" value="LysR_HTH_N"/>
</dbReference>
<dbReference type="SUPFAM" id="SSF46785">
    <property type="entry name" value="Winged helix' DNA-binding domain"/>
    <property type="match status" value="1"/>
</dbReference>
<dbReference type="Gene3D" id="1.10.10.10">
    <property type="entry name" value="Winged helix-like DNA-binding domain superfamily/Winged helix DNA-binding domain"/>
    <property type="match status" value="1"/>
</dbReference>
<evidence type="ECO:0000313" key="6">
    <source>
        <dbReference type="EMBL" id="CAB3806927.1"/>
    </source>
</evidence>
<keyword evidence="7" id="KW-1185">Reference proteome</keyword>
<dbReference type="InterPro" id="IPR058163">
    <property type="entry name" value="LysR-type_TF_proteobact-type"/>
</dbReference>
<dbReference type="InterPro" id="IPR036388">
    <property type="entry name" value="WH-like_DNA-bd_sf"/>
</dbReference>
<evidence type="ECO:0000256" key="1">
    <source>
        <dbReference type="ARBA" id="ARBA00009437"/>
    </source>
</evidence>
<keyword evidence="4" id="KW-0804">Transcription</keyword>
<comment type="similarity">
    <text evidence="1">Belongs to the LysR transcriptional regulatory family.</text>
</comment>
<dbReference type="GO" id="GO:0006351">
    <property type="term" value="P:DNA-templated transcription"/>
    <property type="evidence" value="ECO:0007669"/>
    <property type="project" value="TreeGrafter"/>
</dbReference>
<dbReference type="Gene3D" id="3.40.190.290">
    <property type="match status" value="1"/>
</dbReference>
<dbReference type="EMBL" id="CADIKM010000091">
    <property type="protein sequence ID" value="CAB3806927.1"/>
    <property type="molecule type" value="Genomic_DNA"/>
</dbReference>
<gene>
    <name evidence="6" type="primary">dmlR_18</name>
    <name evidence="6" type="ORF">LMG28138_05862</name>
</gene>
<dbReference type="SUPFAM" id="SSF53850">
    <property type="entry name" value="Periplasmic binding protein-like II"/>
    <property type="match status" value="1"/>
</dbReference>
<dbReference type="Pfam" id="PF00126">
    <property type="entry name" value="HTH_1"/>
    <property type="match status" value="1"/>
</dbReference>
<sequence length="325" mass="36091">MHDLNELFFYVQVVDSGGFAPAGRKLGIPKSKLSRRIALLEERLGVRLVQRSTRHFVVTEIGQDYYRHCVAMLVEAEAAEAVIEQSRAAPRGIVRLSCPTGLAALGVGEMVARFMMQNPQVQVHMEVANRRVDVVSEGFDIGLRVRFPPLQDADLVMKVLGDSSQRLVAHPVLLERCAPDFSPEELGRLPSLDLGPPMHEHRWSLEGADGSRLEINHRPRLVTTDLATLHHAALLGAGVVQLPEIQVRQDLLQGRLVEVLPCWLPRSGIIHAVFPSRRGLLPAVRHLIDFLATEFAAQADAECAAREVQLRTHTRSAPRRTRESA</sequence>